<name>A0A3N4J8F3_9PEZI</name>
<dbReference type="AlphaFoldDB" id="A0A3N4J8F3"/>
<sequence>MKSILTLHLRKKMDEFLVLRDDSKKIPKAQPHHNLTINRSILQIKPAKELAKELPKNLYITCTVPSGSYCLVWYEVTEREGRCRRREVEDCINR</sequence>
<dbReference type="EMBL" id="ML120463">
    <property type="protein sequence ID" value="RPA92931.1"/>
    <property type="molecule type" value="Genomic_DNA"/>
</dbReference>
<protein>
    <submittedName>
        <fullName evidence="1">Uncharacterized protein</fullName>
    </submittedName>
</protein>
<gene>
    <name evidence="1" type="ORF">L873DRAFT_128259</name>
</gene>
<organism evidence="1 2">
    <name type="scientific">Choiromyces venosus 120613-1</name>
    <dbReference type="NCBI Taxonomy" id="1336337"/>
    <lineage>
        <taxon>Eukaryota</taxon>
        <taxon>Fungi</taxon>
        <taxon>Dikarya</taxon>
        <taxon>Ascomycota</taxon>
        <taxon>Pezizomycotina</taxon>
        <taxon>Pezizomycetes</taxon>
        <taxon>Pezizales</taxon>
        <taxon>Tuberaceae</taxon>
        <taxon>Choiromyces</taxon>
    </lineage>
</organism>
<proteinExistence type="predicted"/>
<reference evidence="1 2" key="1">
    <citation type="journal article" date="2018" name="Nat. Ecol. Evol.">
        <title>Pezizomycetes genomes reveal the molecular basis of ectomycorrhizal truffle lifestyle.</title>
        <authorList>
            <person name="Murat C."/>
            <person name="Payen T."/>
            <person name="Noel B."/>
            <person name="Kuo A."/>
            <person name="Morin E."/>
            <person name="Chen J."/>
            <person name="Kohler A."/>
            <person name="Krizsan K."/>
            <person name="Balestrini R."/>
            <person name="Da Silva C."/>
            <person name="Montanini B."/>
            <person name="Hainaut M."/>
            <person name="Levati E."/>
            <person name="Barry K.W."/>
            <person name="Belfiori B."/>
            <person name="Cichocki N."/>
            <person name="Clum A."/>
            <person name="Dockter R.B."/>
            <person name="Fauchery L."/>
            <person name="Guy J."/>
            <person name="Iotti M."/>
            <person name="Le Tacon F."/>
            <person name="Lindquist E.A."/>
            <person name="Lipzen A."/>
            <person name="Malagnac F."/>
            <person name="Mello A."/>
            <person name="Molinier V."/>
            <person name="Miyauchi S."/>
            <person name="Poulain J."/>
            <person name="Riccioni C."/>
            <person name="Rubini A."/>
            <person name="Sitrit Y."/>
            <person name="Splivallo R."/>
            <person name="Traeger S."/>
            <person name="Wang M."/>
            <person name="Zifcakova L."/>
            <person name="Wipf D."/>
            <person name="Zambonelli A."/>
            <person name="Paolocci F."/>
            <person name="Nowrousian M."/>
            <person name="Ottonello S."/>
            <person name="Baldrian P."/>
            <person name="Spatafora J.W."/>
            <person name="Henrissat B."/>
            <person name="Nagy L.G."/>
            <person name="Aury J.M."/>
            <person name="Wincker P."/>
            <person name="Grigoriev I.V."/>
            <person name="Bonfante P."/>
            <person name="Martin F.M."/>
        </authorList>
    </citation>
    <scope>NUCLEOTIDE SEQUENCE [LARGE SCALE GENOMIC DNA]</scope>
    <source>
        <strain evidence="1 2">120613-1</strain>
    </source>
</reference>
<keyword evidence="2" id="KW-1185">Reference proteome</keyword>
<evidence type="ECO:0000313" key="2">
    <source>
        <dbReference type="Proteomes" id="UP000276215"/>
    </source>
</evidence>
<accession>A0A3N4J8F3</accession>
<dbReference type="Proteomes" id="UP000276215">
    <property type="component" value="Unassembled WGS sequence"/>
</dbReference>
<evidence type="ECO:0000313" key="1">
    <source>
        <dbReference type="EMBL" id="RPA92931.1"/>
    </source>
</evidence>